<evidence type="ECO:0000256" key="12">
    <source>
        <dbReference type="SAM" id="SignalP"/>
    </source>
</evidence>
<feature type="domain" description="CBM10" evidence="13">
    <location>
        <begin position="209"/>
        <end position="247"/>
    </location>
</feature>
<dbReference type="GO" id="GO:0045493">
    <property type="term" value="P:xylan catabolic process"/>
    <property type="evidence" value="ECO:0007669"/>
    <property type="project" value="UniProtKB-KW"/>
</dbReference>
<keyword evidence="7 14" id="KW-0378">Hydrolase</keyword>
<protein>
    <recommendedName>
        <fullName evidence="2">feruloyl esterase</fullName>
        <ecNumber evidence="2">3.1.1.73</ecNumber>
    </recommendedName>
</protein>
<proteinExistence type="evidence at transcript level"/>
<dbReference type="PROSITE" id="PS51763">
    <property type="entry name" value="CBM10"/>
    <property type="match status" value="2"/>
</dbReference>
<evidence type="ECO:0000256" key="3">
    <source>
        <dbReference type="ARBA" id="ARBA00022525"/>
    </source>
</evidence>
<dbReference type="Gene3D" id="3.90.1220.10">
    <property type="entry name" value="Cellulose docking domain, dockering"/>
    <property type="match status" value="2"/>
</dbReference>
<evidence type="ECO:0000256" key="1">
    <source>
        <dbReference type="ARBA" id="ARBA00004613"/>
    </source>
</evidence>
<keyword evidence="6" id="KW-0677">Repeat</keyword>
<dbReference type="InterPro" id="IPR002883">
    <property type="entry name" value="CBM10/Dockerin_dom"/>
</dbReference>
<accession>A0A976XHW6</accession>
<reference evidence="14" key="1">
    <citation type="submission" date="2022-07" db="EMBL/GenBank/DDBJ databases">
        <title>Exploration of the potential of rumen to produce feruloyl esterases and characterization of rumen anaerobic fungal feruloyl esterases.</title>
        <authorList>
            <person name="Ma J."/>
        </authorList>
    </citation>
    <scope>NUCLEOTIDE SEQUENCE</scope>
    <source>
        <strain evidence="14">F1_QM</strain>
    </source>
</reference>
<organism evidence="14">
    <name type="scientific">Pecoramyces sp. F1</name>
    <dbReference type="NCBI Taxonomy" id="2509902"/>
    <lineage>
        <taxon>Eukaryota</taxon>
        <taxon>Fungi</taxon>
        <taxon>Fungi incertae sedis</taxon>
        <taxon>Chytridiomycota</taxon>
        <taxon>Chytridiomycota incertae sedis</taxon>
        <taxon>Neocallimastigomycetes</taxon>
        <taxon>Neocallimastigales</taxon>
        <taxon>Neocallimastigaceae</taxon>
        <taxon>Pecoramyces</taxon>
    </lineage>
</organism>
<comment type="subcellular location">
    <subcellularLocation>
        <location evidence="1">Secreted</location>
    </subcellularLocation>
</comment>
<keyword evidence="8" id="KW-0119">Carbohydrate metabolism</keyword>
<comment type="catalytic activity">
    <reaction evidence="10">
        <text>feruloyl-polysaccharide + H2O = ferulate + polysaccharide.</text>
        <dbReference type="EC" id="3.1.1.73"/>
    </reaction>
</comment>
<evidence type="ECO:0000256" key="2">
    <source>
        <dbReference type="ARBA" id="ARBA00013091"/>
    </source>
</evidence>
<dbReference type="InterPro" id="IPR035992">
    <property type="entry name" value="Ricin_B-like_lectins"/>
</dbReference>
<dbReference type="InterPro" id="IPR000772">
    <property type="entry name" value="Ricin_B_lectin"/>
</dbReference>
<dbReference type="PANTHER" id="PTHR38050">
    <property type="match status" value="1"/>
</dbReference>
<feature type="domain" description="CBM10" evidence="13">
    <location>
        <begin position="171"/>
        <end position="208"/>
    </location>
</feature>
<dbReference type="PANTHER" id="PTHR38050:SF2">
    <property type="entry name" value="FERULOYL ESTERASE C-RELATED"/>
    <property type="match status" value="1"/>
</dbReference>
<dbReference type="Gene3D" id="2.80.10.50">
    <property type="match status" value="2"/>
</dbReference>
<feature type="signal peptide" evidence="12">
    <location>
        <begin position="1"/>
        <end position="19"/>
    </location>
</feature>
<name>A0A976XHW6_9FUNG</name>
<feature type="region of interest" description="Disordered" evidence="11">
    <location>
        <begin position="249"/>
        <end position="273"/>
    </location>
</feature>
<dbReference type="SUPFAM" id="SSF64571">
    <property type="entry name" value="Cellulose docking domain, dockering"/>
    <property type="match status" value="2"/>
</dbReference>
<dbReference type="GO" id="GO:0030600">
    <property type="term" value="F:feruloyl esterase activity"/>
    <property type="evidence" value="ECO:0007669"/>
    <property type="project" value="UniProtKB-EC"/>
</dbReference>
<evidence type="ECO:0000313" key="14">
    <source>
        <dbReference type="EMBL" id="UUZ29886.1"/>
    </source>
</evidence>
<dbReference type="InterPro" id="IPR029058">
    <property type="entry name" value="AB_hydrolase_fold"/>
</dbReference>
<dbReference type="InterPro" id="IPR043595">
    <property type="entry name" value="FaeB/C/D"/>
</dbReference>
<evidence type="ECO:0000256" key="11">
    <source>
        <dbReference type="SAM" id="MobiDB-lite"/>
    </source>
</evidence>
<evidence type="ECO:0000256" key="4">
    <source>
        <dbReference type="ARBA" id="ARBA00022651"/>
    </source>
</evidence>
<keyword evidence="9" id="KW-0624">Polysaccharide degradation</keyword>
<dbReference type="GO" id="GO:0005576">
    <property type="term" value="C:extracellular region"/>
    <property type="evidence" value="ECO:0007669"/>
    <property type="project" value="UniProtKB-SubCell"/>
</dbReference>
<evidence type="ECO:0000256" key="10">
    <source>
        <dbReference type="ARBA" id="ARBA00034075"/>
    </source>
</evidence>
<dbReference type="Pfam" id="PF02013">
    <property type="entry name" value="CBM_10"/>
    <property type="match status" value="2"/>
</dbReference>
<dbReference type="SUPFAM" id="SSF53474">
    <property type="entry name" value="alpha/beta-Hydrolases"/>
    <property type="match status" value="1"/>
</dbReference>
<evidence type="ECO:0000256" key="6">
    <source>
        <dbReference type="ARBA" id="ARBA00022737"/>
    </source>
</evidence>
<dbReference type="InterPro" id="IPR009034">
    <property type="entry name" value="Dockerin_dom_fun_sf"/>
</dbReference>
<evidence type="ECO:0000256" key="8">
    <source>
        <dbReference type="ARBA" id="ARBA00023277"/>
    </source>
</evidence>
<evidence type="ECO:0000256" key="5">
    <source>
        <dbReference type="ARBA" id="ARBA00022729"/>
    </source>
</evidence>
<keyword evidence="5 12" id="KW-0732">Signal</keyword>
<dbReference type="SUPFAM" id="SSF50370">
    <property type="entry name" value="Ricin B-like lectins"/>
    <property type="match status" value="1"/>
</dbReference>
<dbReference type="EC" id="3.1.1.73" evidence="2"/>
<feature type="compositionally biased region" description="Low complexity" evidence="11">
    <location>
        <begin position="250"/>
        <end position="265"/>
    </location>
</feature>
<keyword evidence="4" id="KW-0858">Xylan degradation</keyword>
<dbReference type="CDD" id="cd00161">
    <property type="entry name" value="beta-trefoil_Ricin-like"/>
    <property type="match status" value="1"/>
</dbReference>
<dbReference type="PROSITE" id="PS50231">
    <property type="entry name" value="RICIN_B_LECTIN"/>
    <property type="match status" value="1"/>
</dbReference>
<sequence length="540" mass="59530">MKTILFTAFASLLTALASAGVANINDGWYYIKNPKSGLYLQVSNEDARAVANIEIGTGRKSDGQKWKVTNVGDGYVTLTSALGDFNIDIANGEDKNGANVQIYDAYGGEAQQFVIMTTSSDNVYTIGTRVSNGGKALDIESEGTTDGANVLQWTNSSKSNQVWIFEKATNGCWAKELGYECCTTCQPESYKDESGSWGIENGDWCGITEDVSCCALGYPCCKTATTPTYTDENGKWAIENDEWCEIKNKPQTTTQPSQPTTQPTQGDDQTYSFGYGLKNKPVPSKGCGKSLSLPKTGSFEFSWSGGKRTVRIDIPNNYNNNNPYRLIFGMHCMGGWAGGVQQEGYYGLKPLDTGLTTIFVAPEGNGNQAPWGQGDYQLFDQLLEKLKNDLCIDESRVFSTGFSYGAMFSNGLSWNHQKVLRGVAVYETAERNIWLPQNTGLPIAWMGVLGLDDGLCTPEMGRKARDIILKNNSENGKAVNERCEEANRNAAHKCYDYKTVDQRFPVRWCTQSGGHIWDHKDPGSNKSWVPQATWEFFSQF</sequence>
<dbReference type="AlphaFoldDB" id="A0A976XHW6"/>
<evidence type="ECO:0000256" key="7">
    <source>
        <dbReference type="ARBA" id="ARBA00022801"/>
    </source>
</evidence>
<dbReference type="EMBL" id="ON942248">
    <property type="protein sequence ID" value="UUZ29886.1"/>
    <property type="molecule type" value="mRNA"/>
</dbReference>
<dbReference type="Pfam" id="PF14200">
    <property type="entry name" value="RicinB_lectin_2"/>
    <property type="match status" value="1"/>
</dbReference>
<evidence type="ECO:0000259" key="13">
    <source>
        <dbReference type="PROSITE" id="PS51763"/>
    </source>
</evidence>
<keyword evidence="3" id="KW-0964">Secreted</keyword>
<dbReference type="Gene3D" id="3.40.50.1820">
    <property type="entry name" value="alpha/beta hydrolase"/>
    <property type="match status" value="1"/>
</dbReference>
<evidence type="ECO:0000256" key="9">
    <source>
        <dbReference type="ARBA" id="ARBA00023326"/>
    </source>
</evidence>
<feature type="chain" id="PRO_5036949175" description="feruloyl esterase" evidence="12">
    <location>
        <begin position="20"/>
        <end position="540"/>
    </location>
</feature>